<dbReference type="GO" id="GO:0006310">
    <property type="term" value="P:DNA recombination"/>
    <property type="evidence" value="ECO:0007669"/>
    <property type="project" value="InterPro"/>
</dbReference>
<protein>
    <recommendedName>
        <fullName evidence="5">Phosphoribosylaminoimidazole-succinocarboxamide synthase</fullName>
        <ecNumber evidence="4">6.3.2.6</ecNumber>
    </recommendedName>
    <alternativeName>
        <fullName evidence="10">SAICAR synthetase</fullName>
    </alternativeName>
</protein>
<dbReference type="Pfam" id="PF04675">
    <property type="entry name" value="DNA_ligase_A_N"/>
    <property type="match status" value="1"/>
</dbReference>
<dbReference type="Gene3D" id="3.30.200.20">
    <property type="entry name" value="Phosphorylase Kinase, domain 1"/>
    <property type="match status" value="1"/>
</dbReference>
<dbReference type="PANTHER" id="PTHR43700:SF1">
    <property type="entry name" value="PHOSPHORIBOSYLAMINOIMIDAZOLE-SUCCINOCARBOXAMIDE SYNTHASE"/>
    <property type="match status" value="1"/>
</dbReference>
<evidence type="ECO:0000256" key="6">
    <source>
        <dbReference type="ARBA" id="ARBA00022598"/>
    </source>
</evidence>
<feature type="region of interest" description="Disordered" evidence="11">
    <location>
        <begin position="907"/>
        <end position="927"/>
    </location>
</feature>
<feature type="domain" description="ATP-dependent DNA ligase family profile" evidence="12">
    <location>
        <begin position="450"/>
        <end position="570"/>
    </location>
</feature>
<dbReference type="PROSITE" id="PS01057">
    <property type="entry name" value="SAICAR_SYNTHETASE_1"/>
    <property type="match status" value="1"/>
</dbReference>
<reference evidence="13 14" key="1">
    <citation type="submission" date="2019-01" db="EMBL/GenBank/DDBJ databases">
        <title>Genome sequencing of the rare red list fungi Fomitopsis rosea.</title>
        <authorList>
            <person name="Buettner E."/>
            <person name="Kellner H."/>
        </authorList>
    </citation>
    <scope>NUCLEOTIDE SEQUENCE [LARGE SCALE GENOMIC DNA]</scope>
    <source>
        <strain evidence="13 14">DSM 105464</strain>
    </source>
</reference>
<dbReference type="CDD" id="cd01414">
    <property type="entry name" value="SAICAR_synt_Sc"/>
    <property type="match status" value="1"/>
</dbReference>
<dbReference type="PROSITE" id="PS01058">
    <property type="entry name" value="SAICAR_SYNTHETASE_2"/>
    <property type="match status" value="1"/>
</dbReference>
<dbReference type="InterPro" id="IPR028923">
    <property type="entry name" value="SAICAR_synt/ADE2_N"/>
</dbReference>
<evidence type="ECO:0000256" key="7">
    <source>
        <dbReference type="ARBA" id="ARBA00022741"/>
    </source>
</evidence>
<dbReference type="HAMAP" id="MF_00137">
    <property type="entry name" value="SAICAR_synth"/>
    <property type="match status" value="1"/>
</dbReference>
<feature type="region of interest" description="Disordered" evidence="11">
    <location>
        <begin position="761"/>
        <end position="803"/>
    </location>
</feature>
<feature type="region of interest" description="Disordered" evidence="11">
    <location>
        <begin position="826"/>
        <end position="874"/>
    </location>
</feature>
<dbReference type="FunFam" id="3.30.470.20:FF:000015">
    <property type="entry name" value="Phosphoribosylaminoimidazole-succinocarboxamide synthase"/>
    <property type="match status" value="1"/>
</dbReference>
<evidence type="ECO:0000256" key="1">
    <source>
        <dbReference type="ARBA" id="ARBA00004672"/>
    </source>
</evidence>
<dbReference type="GO" id="GO:0004639">
    <property type="term" value="F:phosphoribosylaminoimidazolesuccinocarboxamide synthase activity"/>
    <property type="evidence" value="ECO:0007669"/>
    <property type="project" value="UniProtKB-EC"/>
</dbReference>
<evidence type="ECO:0000259" key="12">
    <source>
        <dbReference type="PROSITE" id="PS50160"/>
    </source>
</evidence>
<evidence type="ECO:0000256" key="8">
    <source>
        <dbReference type="ARBA" id="ARBA00022755"/>
    </source>
</evidence>
<feature type="compositionally biased region" description="Basic and acidic residues" evidence="11">
    <location>
        <begin position="774"/>
        <end position="784"/>
    </location>
</feature>
<dbReference type="Gene3D" id="3.30.470.30">
    <property type="entry name" value="DNA ligase/mRNA capping enzyme"/>
    <property type="match status" value="1"/>
</dbReference>
<dbReference type="GO" id="GO:0003910">
    <property type="term" value="F:DNA ligase (ATP) activity"/>
    <property type="evidence" value="ECO:0007669"/>
    <property type="project" value="InterPro"/>
</dbReference>
<dbReference type="InterPro" id="IPR036599">
    <property type="entry name" value="DNA_ligase_N_sf"/>
</dbReference>
<comment type="caution">
    <text evidence="13">The sequence shown here is derived from an EMBL/GenBank/DDBJ whole genome shotgun (WGS) entry which is preliminary data.</text>
</comment>
<evidence type="ECO:0000256" key="10">
    <source>
        <dbReference type="ARBA" id="ARBA00030409"/>
    </source>
</evidence>
<evidence type="ECO:0000313" key="13">
    <source>
        <dbReference type="EMBL" id="TFY69296.1"/>
    </source>
</evidence>
<dbReference type="Proteomes" id="UP000298390">
    <property type="component" value="Unassembled WGS sequence"/>
</dbReference>
<keyword evidence="6" id="KW-0436">Ligase</keyword>
<dbReference type="Gene3D" id="1.10.3260.10">
    <property type="entry name" value="DNA ligase, ATP-dependent, N-terminal domain"/>
    <property type="match status" value="1"/>
</dbReference>
<dbReference type="EMBL" id="SEKV01000012">
    <property type="protein sequence ID" value="TFY69296.1"/>
    <property type="molecule type" value="Genomic_DNA"/>
</dbReference>
<dbReference type="PROSITE" id="PS50160">
    <property type="entry name" value="DNA_LIGASE_A3"/>
    <property type="match status" value="1"/>
</dbReference>
<dbReference type="UniPathway" id="UPA00074">
    <property type="reaction ID" value="UER00131"/>
</dbReference>
<accession>A0A4Y9Z372</accession>
<comment type="similarity">
    <text evidence="2">Belongs to the ATP-dependent DNA ligase family.</text>
</comment>
<organism evidence="13 14">
    <name type="scientific">Rhodofomes roseus</name>
    <dbReference type="NCBI Taxonomy" id="34475"/>
    <lineage>
        <taxon>Eukaryota</taxon>
        <taxon>Fungi</taxon>
        <taxon>Dikarya</taxon>
        <taxon>Basidiomycota</taxon>
        <taxon>Agaricomycotina</taxon>
        <taxon>Agaricomycetes</taxon>
        <taxon>Polyporales</taxon>
        <taxon>Rhodofomes</taxon>
    </lineage>
</organism>
<comment type="similarity">
    <text evidence="3">Belongs to the SAICAR synthetase family.</text>
</comment>
<dbReference type="Pfam" id="PF01259">
    <property type="entry name" value="SAICAR_synt"/>
    <property type="match status" value="1"/>
</dbReference>
<dbReference type="GO" id="GO:0005737">
    <property type="term" value="C:cytoplasm"/>
    <property type="evidence" value="ECO:0007669"/>
    <property type="project" value="TreeGrafter"/>
</dbReference>
<evidence type="ECO:0000256" key="3">
    <source>
        <dbReference type="ARBA" id="ARBA00010190"/>
    </source>
</evidence>
<name>A0A4Y9Z372_9APHY</name>
<dbReference type="InterPro" id="IPR016059">
    <property type="entry name" value="DNA_ligase_ATP-dep_CS"/>
</dbReference>
<dbReference type="PANTHER" id="PTHR43700">
    <property type="entry name" value="PHOSPHORIBOSYLAMINOIMIDAZOLE-SUCCINOCARBOXAMIDE SYNTHASE"/>
    <property type="match status" value="1"/>
</dbReference>
<evidence type="ECO:0000256" key="2">
    <source>
        <dbReference type="ARBA" id="ARBA00007572"/>
    </source>
</evidence>
<comment type="pathway">
    <text evidence="1">Purine metabolism; IMP biosynthesis via de novo pathway; 5-amino-1-(5-phospho-D-ribosyl)imidazole-4-carboxamide from 5-amino-1-(5-phospho-D-ribosyl)imidazole-4-carboxylate: step 1/2.</text>
</comment>
<dbReference type="InterPro" id="IPR012340">
    <property type="entry name" value="NA-bd_OB-fold"/>
</dbReference>
<dbReference type="GO" id="GO:0006189">
    <property type="term" value="P:'de novo' IMP biosynthetic process"/>
    <property type="evidence" value="ECO:0007669"/>
    <property type="project" value="UniProtKB-UniPathway"/>
</dbReference>
<sequence length="1355" mass="150138">MTGLRNQLTYDVLVSVVSLVEHISRIAPRKANAHGHKESPHSKSSVVQTFCNWVAELHRRYDPLPPGTTATVFRLLFPEEDAKRKYDMQEARLAQVLSSVLGVVGNGDSPAGRLANWKAESAIGCLGHEVRKIRDKNRRGPGHDLSIAEVDNLLSTLACKSAFSADSIREDVSFSTALKDRSRADIVHALYSRLSSSEACVVTQIILKDLRPLLYPLPEDETHYTALLLQYKSNSLEQLSKFDAMRVWDPSGRMLAAYRVRACLDEAALAFEKTESTGGAGNPPLAPQIGTPIQIPKCSKGQGCAQSLRLLHSSKKVWAETKYDGERTQIHLDIEGDRPRITIYSKSGRNSTFDRIAIHPLILEAIGFGTLCKVKRNVVLEAEMVAYSDTLDRIDEFWRIRSLIGSTAVGPRHSRFLKQPSGEASQDVDEGSQCSLVSNASDDGMRHLALVFFDILVLDGMSLLSAPYSARRATLERLLHLKPGHTMLAERVAIDMRPTAVPGVPDPEARLRKVFAEIIANHQEGLVLKADEAPYNDWRMPWVKLKKDYIEGYGDTLDLVLVGAAWEKERARELRVAPTAYTTFYIGVLANAAALKTNPRCTPHFEVFFTASYGLSREELEQLNFRIKSSDPARCESGKAVHGLPYTYHMFKGLPSPAVLLPQPILAEVVGGSFTKATHSKFYELRFPRIVKVFRSSERSWTDGTTMEEFQQIARGSVGHESSHKDVEDWCNELWGRPSSPGVKCPLKRMRTEADWAEKLEKADRKAGKRAKKTGAEYRIRSEVVGEQENPSGASPGSSRSPRLMRALGSVTNVMKWSHEVELPLQSESPENSGTFPSTPVSPPPTGKRLRDTGGQETDSPPRVQPTATSHASASIDCSVNPHNVPQQTVANDLQDMPSIIARAGADAMTSRDKGEENDSASKDFTTTPLGRFLQDAVIWLAKPRSSPRPAWRVPSKLIFPPGQQVHSLESLLQACRWSTSQTACGCDWAEKGVVFVDDTTSESMERSWTDDTPPALVPAVTYNVRHSSDQHRATCPYARLEGQGPRRLRDLLPGTPPVRSHRPHLRVRCHPAQRPSTLSRLIRRTRPSPQGVPDKGKVLTTISLFWFEKLQDIIPTHFVTADVDEMPEEVRQYRSQIEGRAMLVKKAKVVPLEAIVRGYLTGSGWAEYKKSGTVHGIPLPAGLAESQKLPQPLFTPSTKAEQGQHDENISPERAASIIGQELYDKISTAAIKLYQAAADYALTRGLILADTKFEFGLIPTPSGGEELILVDELLTPDSSRYWPAEGYKPGGSQPSFDKQYLRDWLTSTGFRKGREDGPEGKEGEGWVMEASVVEGTRKRYLEALQMLMGKEATV</sequence>
<feature type="compositionally biased region" description="Low complexity" evidence="11">
    <location>
        <begin position="791"/>
        <end position="802"/>
    </location>
</feature>
<dbReference type="SUPFAM" id="SSF56091">
    <property type="entry name" value="DNA ligase/mRNA capping enzyme, catalytic domain"/>
    <property type="match status" value="1"/>
</dbReference>
<dbReference type="Pfam" id="PF01068">
    <property type="entry name" value="DNA_ligase_A_M"/>
    <property type="match status" value="1"/>
</dbReference>
<proteinExistence type="inferred from homology"/>
<dbReference type="STRING" id="34475.A0A4Y9Z372"/>
<evidence type="ECO:0000256" key="4">
    <source>
        <dbReference type="ARBA" id="ARBA00012217"/>
    </source>
</evidence>
<dbReference type="GO" id="GO:0006281">
    <property type="term" value="P:DNA repair"/>
    <property type="evidence" value="ECO:0007669"/>
    <property type="project" value="InterPro"/>
</dbReference>
<evidence type="ECO:0000256" key="5">
    <source>
        <dbReference type="ARBA" id="ARBA00016460"/>
    </source>
</evidence>
<gene>
    <name evidence="13" type="ORF">EVJ58_g494</name>
</gene>
<dbReference type="NCBIfam" id="NF010568">
    <property type="entry name" value="PRK13961.1"/>
    <property type="match status" value="1"/>
</dbReference>
<dbReference type="EC" id="6.3.2.6" evidence="4"/>
<keyword evidence="7" id="KW-0547">Nucleotide-binding</keyword>
<feature type="compositionally biased region" description="Basic and acidic residues" evidence="11">
    <location>
        <begin position="910"/>
        <end position="922"/>
    </location>
</feature>
<dbReference type="SUPFAM" id="SSF56104">
    <property type="entry name" value="SAICAR synthase-like"/>
    <property type="match status" value="1"/>
</dbReference>
<dbReference type="PROSITE" id="PS00333">
    <property type="entry name" value="DNA_LIGASE_A2"/>
    <property type="match status" value="1"/>
</dbReference>
<dbReference type="InterPro" id="IPR012308">
    <property type="entry name" value="DNA_ligase_ATP-dep_N"/>
</dbReference>
<dbReference type="Gene3D" id="2.40.50.140">
    <property type="entry name" value="Nucleic acid-binding proteins"/>
    <property type="match status" value="1"/>
</dbReference>
<keyword evidence="9" id="KW-0067">ATP-binding</keyword>
<dbReference type="Gene3D" id="3.30.470.20">
    <property type="entry name" value="ATP-grasp fold, B domain"/>
    <property type="match status" value="1"/>
</dbReference>
<dbReference type="InterPro" id="IPR018236">
    <property type="entry name" value="SAICAR_synthetase_CS"/>
</dbReference>
<evidence type="ECO:0000256" key="9">
    <source>
        <dbReference type="ARBA" id="ARBA00022840"/>
    </source>
</evidence>
<dbReference type="InterPro" id="IPR012310">
    <property type="entry name" value="DNA_ligase_ATP-dep_cent"/>
</dbReference>
<dbReference type="GO" id="GO:0005524">
    <property type="term" value="F:ATP binding"/>
    <property type="evidence" value="ECO:0007669"/>
    <property type="project" value="UniProtKB-KW"/>
</dbReference>
<evidence type="ECO:0000256" key="11">
    <source>
        <dbReference type="SAM" id="MobiDB-lite"/>
    </source>
</evidence>
<keyword evidence="8" id="KW-0658">Purine biosynthesis</keyword>
<evidence type="ECO:0000313" key="14">
    <source>
        <dbReference type="Proteomes" id="UP000298390"/>
    </source>
</evidence>
<dbReference type="GO" id="GO:0003677">
    <property type="term" value="F:DNA binding"/>
    <property type="evidence" value="ECO:0007669"/>
    <property type="project" value="InterPro"/>
</dbReference>